<dbReference type="EMBL" id="JAODUO010000445">
    <property type="protein sequence ID" value="KAK2180391.1"/>
    <property type="molecule type" value="Genomic_DNA"/>
</dbReference>
<dbReference type="Proteomes" id="UP001209878">
    <property type="component" value="Unassembled WGS sequence"/>
</dbReference>
<name>A0AAD9KZQ9_RIDPI</name>
<evidence type="ECO:0000313" key="2">
    <source>
        <dbReference type="Proteomes" id="UP001209878"/>
    </source>
</evidence>
<gene>
    <name evidence="1" type="ORF">NP493_445g02024</name>
</gene>
<sequence>MQRLQSVLPRHHETLFSMELGWIWHKFPDVAIWHRMLPMIYADPSCCQHVDCNKCRCQRYGNSTAYSCPHHGRVAHPRSGRPYSKEKPPTLENLYYYAESIQKRTGAEEDQQQVGK</sequence>
<dbReference type="AlphaFoldDB" id="A0AAD9KZQ9"/>
<comment type="caution">
    <text evidence="1">The sequence shown here is derived from an EMBL/GenBank/DDBJ whole genome shotgun (WGS) entry which is preliminary data.</text>
</comment>
<organism evidence="1 2">
    <name type="scientific">Ridgeia piscesae</name>
    <name type="common">Tubeworm</name>
    <dbReference type="NCBI Taxonomy" id="27915"/>
    <lineage>
        <taxon>Eukaryota</taxon>
        <taxon>Metazoa</taxon>
        <taxon>Spiralia</taxon>
        <taxon>Lophotrochozoa</taxon>
        <taxon>Annelida</taxon>
        <taxon>Polychaeta</taxon>
        <taxon>Sedentaria</taxon>
        <taxon>Canalipalpata</taxon>
        <taxon>Sabellida</taxon>
        <taxon>Siboglinidae</taxon>
        <taxon>Ridgeia</taxon>
    </lineage>
</organism>
<accession>A0AAD9KZQ9</accession>
<reference evidence="1" key="1">
    <citation type="journal article" date="2023" name="Mol. Biol. Evol.">
        <title>Third-Generation Sequencing Reveals the Adaptive Role of the Epigenome in Three Deep-Sea Polychaetes.</title>
        <authorList>
            <person name="Perez M."/>
            <person name="Aroh O."/>
            <person name="Sun Y."/>
            <person name="Lan Y."/>
            <person name="Juniper S.K."/>
            <person name="Young C.R."/>
            <person name="Angers B."/>
            <person name="Qian P.Y."/>
        </authorList>
    </citation>
    <scope>NUCLEOTIDE SEQUENCE</scope>
    <source>
        <strain evidence="1">R07B-5</strain>
    </source>
</reference>
<keyword evidence="2" id="KW-1185">Reference proteome</keyword>
<proteinExistence type="predicted"/>
<protein>
    <submittedName>
        <fullName evidence="1">Uncharacterized protein</fullName>
    </submittedName>
</protein>
<evidence type="ECO:0000313" key="1">
    <source>
        <dbReference type="EMBL" id="KAK2180391.1"/>
    </source>
</evidence>